<protein>
    <submittedName>
        <fullName evidence="3">Gfo/Idh/MocA family oxidoreductase</fullName>
    </submittedName>
</protein>
<dbReference type="InterPro" id="IPR051450">
    <property type="entry name" value="Gfo/Idh/MocA_Oxidoreductases"/>
</dbReference>
<reference evidence="3 4" key="1">
    <citation type="journal article" date="1979" name="Int. J. Syst. Evol. Microbiol.">
        <title>Bacillus globisporus subsp. marinus subsp. nov.</title>
        <authorList>
            <person name="Liu H."/>
        </authorList>
    </citation>
    <scope>NUCLEOTIDE SEQUENCE [LARGE SCALE GENOMIC DNA]</scope>
    <source>
        <strain evidence="3 4">DSM 1297</strain>
    </source>
</reference>
<dbReference type="InterPro" id="IPR000683">
    <property type="entry name" value="Gfo/Idh/MocA-like_OxRdtase_N"/>
</dbReference>
<dbReference type="Gene3D" id="3.40.50.720">
    <property type="entry name" value="NAD(P)-binding Rossmann-like Domain"/>
    <property type="match status" value="1"/>
</dbReference>
<dbReference type="SUPFAM" id="SSF55347">
    <property type="entry name" value="Glyceraldehyde-3-phosphate dehydrogenase-like, C-terminal domain"/>
    <property type="match status" value="1"/>
</dbReference>
<dbReference type="Pfam" id="PF22725">
    <property type="entry name" value="GFO_IDH_MocA_C3"/>
    <property type="match status" value="1"/>
</dbReference>
<evidence type="ECO:0000259" key="1">
    <source>
        <dbReference type="Pfam" id="PF01408"/>
    </source>
</evidence>
<dbReference type="InterPro" id="IPR055170">
    <property type="entry name" value="GFO_IDH_MocA-like_dom"/>
</dbReference>
<feature type="domain" description="Gfo/Idh/MocA-like oxidoreductase N-terminal" evidence="1">
    <location>
        <begin position="4"/>
        <end position="123"/>
    </location>
</feature>
<keyword evidence="4" id="KW-1185">Reference proteome</keyword>
<organism evidence="3 4">
    <name type="scientific">Jeotgalibacillus marinus</name>
    <dbReference type="NCBI Taxonomy" id="86667"/>
    <lineage>
        <taxon>Bacteria</taxon>
        <taxon>Bacillati</taxon>
        <taxon>Bacillota</taxon>
        <taxon>Bacilli</taxon>
        <taxon>Bacillales</taxon>
        <taxon>Caryophanaceae</taxon>
        <taxon>Jeotgalibacillus</taxon>
    </lineage>
</organism>
<evidence type="ECO:0000313" key="3">
    <source>
        <dbReference type="EMBL" id="MEW9503201.1"/>
    </source>
</evidence>
<proteinExistence type="predicted"/>
<dbReference type="PANTHER" id="PTHR43377:SF1">
    <property type="entry name" value="BILIVERDIN REDUCTASE A"/>
    <property type="match status" value="1"/>
</dbReference>
<dbReference type="SUPFAM" id="SSF51735">
    <property type="entry name" value="NAD(P)-binding Rossmann-fold domains"/>
    <property type="match status" value="1"/>
</dbReference>
<accession>A0ABV3Q7J7</accession>
<name>A0ABV3Q7J7_9BACL</name>
<feature type="domain" description="GFO/IDH/MocA-like oxidoreductase" evidence="2">
    <location>
        <begin position="131"/>
        <end position="257"/>
    </location>
</feature>
<evidence type="ECO:0000259" key="2">
    <source>
        <dbReference type="Pfam" id="PF22725"/>
    </source>
</evidence>
<comment type="caution">
    <text evidence="3">The sequence shown here is derived from an EMBL/GenBank/DDBJ whole genome shotgun (WGS) entry which is preliminary data.</text>
</comment>
<dbReference type="Pfam" id="PF01408">
    <property type="entry name" value="GFO_IDH_MocA"/>
    <property type="match status" value="1"/>
</dbReference>
<dbReference type="PANTHER" id="PTHR43377">
    <property type="entry name" value="BILIVERDIN REDUCTASE A"/>
    <property type="match status" value="1"/>
</dbReference>
<dbReference type="Gene3D" id="3.30.360.10">
    <property type="entry name" value="Dihydrodipicolinate Reductase, domain 2"/>
    <property type="match status" value="1"/>
</dbReference>
<dbReference type="Proteomes" id="UP001556040">
    <property type="component" value="Unassembled WGS sequence"/>
</dbReference>
<dbReference type="RefSeq" id="WP_367780690.1">
    <property type="nucleotide sequence ID" value="NZ_JBFMIA010000026.1"/>
</dbReference>
<dbReference type="InterPro" id="IPR036291">
    <property type="entry name" value="NAD(P)-bd_dom_sf"/>
</dbReference>
<gene>
    <name evidence="3" type="ORF">AB1471_15595</name>
</gene>
<sequence length="342" mass="37367">MGKIKVGVIGCGSIARRRHLLEYEASDDAQIVAVVDIIENRAQEMADKYNAKAYTDYKDMLKNGGIDAVSVCLPNNLHAPVSIDALNAGMHVLCEKPMATSSEEAQNMVHAAEENNKVLMIAHNQRFVSSHQKAKKLLDSGELGKVYSFKTTFGHPGPESWSIDGRSSWFFDKEQAFIGALGDLGVHKSDLIRYLLGEVDEVGAFVETSAKENTEIDDNAVCILKMKSGVIGTLAASWSYVSGGDNSTLIYTEKAVLKLEADPDYPLVVHYNNGDIVKYELAKIQSNAEGGQTTTHVIEHFIHSIVHDTAPLITGDEGMKSLNVILAALQSNETKQFIQLKN</sequence>
<dbReference type="EMBL" id="JBFMIA010000026">
    <property type="protein sequence ID" value="MEW9503201.1"/>
    <property type="molecule type" value="Genomic_DNA"/>
</dbReference>
<evidence type="ECO:0000313" key="4">
    <source>
        <dbReference type="Proteomes" id="UP001556040"/>
    </source>
</evidence>